<dbReference type="STRING" id="1312852.EG19_11410"/>
<dbReference type="PROSITE" id="PS51257">
    <property type="entry name" value="PROKAR_LIPOPROTEIN"/>
    <property type="match status" value="1"/>
</dbReference>
<gene>
    <name evidence="1" type="ORF">EG19_11410</name>
</gene>
<evidence type="ECO:0000313" key="2">
    <source>
        <dbReference type="Proteomes" id="UP000027284"/>
    </source>
</evidence>
<keyword evidence="2" id="KW-1185">Reference proteome</keyword>
<comment type="caution">
    <text evidence="1">The sequence shown here is derived from an EMBL/GenBank/DDBJ whole genome shotgun (WGS) entry which is preliminary data.</text>
</comment>
<reference evidence="1 2" key="1">
    <citation type="submission" date="2014-04" db="EMBL/GenBank/DDBJ databases">
        <title>The Genome Sequence of Thermoanaerobaculum aquaticum MP-01, The First Cultivated Group 23 Acidobacterium.</title>
        <authorList>
            <person name="Stamps B.W."/>
            <person name="Losey N.A."/>
            <person name="Lawson P.A."/>
            <person name="Stevenson B.S."/>
        </authorList>
    </citation>
    <scope>NUCLEOTIDE SEQUENCE [LARGE SCALE GENOMIC DNA]</scope>
    <source>
        <strain evidence="1 2">MP-01</strain>
    </source>
</reference>
<dbReference type="EMBL" id="JMFG01000008">
    <property type="protein sequence ID" value="KDA54316.1"/>
    <property type="molecule type" value="Genomic_DNA"/>
</dbReference>
<proteinExistence type="predicted"/>
<organism evidence="1 2">
    <name type="scientific">Thermoanaerobaculum aquaticum</name>
    <dbReference type="NCBI Taxonomy" id="1312852"/>
    <lineage>
        <taxon>Bacteria</taxon>
        <taxon>Pseudomonadati</taxon>
        <taxon>Acidobacteriota</taxon>
        <taxon>Thermoanaerobaculia</taxon>
        <taxon>Thermoanaerobaculales</taxon>
        <taxon>Thermoanaerobaculaceae</taxon>
        <taxon>Thermoanaerobaculum</taxon>
    </lineage>
</organism>
<dbReference type="Proteomes" id="UP000027284">
    <property type="component" value="Unassembled WGS sequence"/>
</dbReference>
<name>A0A062Y1Q6_9BACT</name>
<evidence type="ECO:0000313" key="1">
    <source>
        <dbReference type="EMBL" id="KDA54316.1"/>
    </source>
</evidence>
<evidence type="ECO:0008006" key="3">
    <source>
        <dbReference type="Google" id="ProtNLM"/>
    </source>
</evidence>
<accession>A0A062Y1Q6</accession>
<protein>
    <recommendedName>
        <fullName evidence="3">SnoaL-like domain-containing protein</fullName>
    </recommendedName>
</protein>
<dbReference type="RefSeq" id="WP_038047535.1">
    <property type="nucleotide sequence ID" value="NZ_JMFG01000008.1"/>
</dbReference>
<sequence length="169" mass="19276">MRGRAWLLPLALSLTLAACETDKPTPEEREAITSLTRAFLLSLARSYSEMDVKYLEPLAAPRYVNETYDAIMTLRANGDRLEPVLVNLEITDLKVLRHANAYVFCTETWDTRRLDVASGQLKGHDPHSVLHSVIQMKLVEKRWVVLYREVEETATGPRFLVRTPKAQKP</sequence>
<dbReference type="AlphaFoldDB" id="A0A062Y1Q6"/>